<protein>
    <submittedName>
        <fullName evidence="2">Uncharacterized protein</fullName>
    </submittedName>
</protein>
<accession>A0ABN8ZRF8</accession>
<feature type="region of interest" description="Disordered" evidence="1">
    <location>
        <begin position="1"/>
        <end position="45"/>
    </location>
</feature>
<name>A0ABN8ZRF8_RANTA</name>
<organism evidence="2 3">
    <name type="scientific">Rangifer tarandus platyrhynchus</name>
    <name type="common">Svalbard reindeer</name>
    <dbReference type="NCBI Taxonomy" id="3082113"/>
    <lineage>
        <taxon>Eukaryota</taxon>
        <taxon>Metazoa</taxon>
        <taxon>Chordata</taxon>
        <taxon>Craniata</taxon>
        <taxon>Vertebrata</taxon>
        <taxon>Euteleostomi</taxon>
        <taxon>Mammalia</taxon>
        <taxon>Eutheria</taxon>
        <taxon>Laurasiatheria</taxon>
        <taxon>Artiodactyla</taxon>
        <taxon>Ruminantia</taxon>
        <taxon>Pecora</taxon>
        <taxon>Cervidae</taxon>
        <taxon>Odocoileinae</taxon>
        <taxon>Rangifer</taxon>
    </lineage>
</organism>
<evidence type="ECO:0000256" key="1">
    <source>
        <dbReference type="SAM" id="MobiDB-lite"/>
    </source>
</evidence>
<feature type="compositionally biased region" description="Pro residues" evidence="1">
    <location>
        <begin position="33"/>
        <end position="42"/>
    </location>
</feature>
<keyword evidence="3" id="KW-1185">Reference proteome</keyword>
<sequence>MFPANLSLESRVPRAHRPGEAGGGANANSVPPISDPHNPPPTEEMAVRMRSNDLLTGGHSSAWLLQDRCKGREDTRLPGPRHPSEPLLTLLPLAVPTPSLLRTI</sequence>
<reference evidence="2" key="1">
    <citation type="submission" date="2023-04" db="EMBL/GenBank/DDBJ databases">
        <authorList>
            <consortium name="ELIXIR-Norway"/>
        </authorList>
    </citation>
    <scope>NUCLEOTIDE SEQUENCE [LARGE SCALE GENOMIC DNA]</scope>
</reference>
<dbReference type="EMBL" id="OX459942">
    <property type="protein sequence ID" value="CAI9176349.1"/>
    <property type="molecule type" value="Genomic_DNA"/>
</dbReference>
<evidence type="ECO:0000313" key="2">
    <source>
        <dbReference type="EMBL" id="CAI9176349.1"/>
    </source>
</evidence>
<evidence type="ECO:0000313" key="3">
    <source>
        <dbReference type="Proteomes" id="UP001176941"/>
    </source>
</evidence>
<dbReference type="Proteomes" id="UP001176941">
    <property type="component" value="Chromosome 6"/>
</dbReference>
<proteinExistence type="predicted"/>
<gene>
    <name evidence="2" type="ORF">MRATA1EN1_LOCUS25311</name>
</gene>